<dbReference type="AlphaFoldDB" id="A0A445EFP9"/>
<dbReference type="EMBL" id="SDMP01000002">
    <property type="protein sequence ID" value="RYR74267.1"/>
    <property type="molecule type" value="Genomic_DNA"/>
</dbReference>
<protein>
    <submittedName>
        <fullName evidence="1">Uncharacterized protein</fullName>
    </submittedName>
</protein>
<dbReference type="PANTHER" id="PTHR31549:SF225">
    <property type="entry name" value="DUF247 DOMAIN PROTEIN"/>
    <property type="match status" value="1"/>
</dbReference>
<dbReference type="Pfam" id="PF03140">
    <property type="entry name" value="DUF247"/>
    <property type="match status" value="1"/>
</dbReference>
<comment type="caution">
    <text evidence="1">The sequence shown here is derived from an EMBL/GenBank/DDBJ whole genome shotgun (WGS) entry which is preliminary data.</text>
</comment>
<accession>A0A445EFP9</accession>
<reference evidence="1 2" key="1">
    <citation type="submission" date="2019-01" db="EMBL/GenBank/DDBJ databases">
        <title>Sequencing of cultivated peanut Arachis hypogaea provides insights into genome evolution and oil improvement.</title>
        <authorList>
            <person name="Chen X."/>
        </authorList>
    </citation>
    <scope>NUCLEOTIDE SEQUENCE [LARGE SCALE GENOMIC DNA]</scope>
    <source>
        <strain evidence="2">cv. Fuhuasheng</strain>
        <tissue evidence="1">Leaves</tissue>
    </source>
</reference>
<dbReference type="Proteomes" id="UP000289738">
    <property type="component" value="Chromosome A02"/>
</dbReference>
<name>A0A445EFP9_ARAHY</name>
<dbReference type="STRING" id="3818.A0A445EFP9"/>
<organism evidence="1 2">
    <name type="scientific">Arachis hypogaea</name>
    <name type="common">Peanut</name>
    <dbReference type="NCBI Taxonomy" id="3818"/>
    <lineage>
        <taxon>Eukaryota</taxon>
        <taxon>Viridiplantae</taxon>
        <taxon>Streptophyta</taxon>
        <taxon>Embryophyta</taxon>
        <taxon>Tracheophyta</taxon>
        <taxon>Spermatophyta</taxon>
        <taxon>Magnoliopsida</taxon>
        <taxon>eudicotyledons</taxon>
        <taxon>Gunneridae</taxon>
        <taxon>Pentapetalae</taxon>
        <taxon>rosids</taxon>
        <taxon>fabids</taxon>
        <taxon>Fabales</taxon>
        <taxon>Fabaceae</taxon>
        <taxon>Papilionoideae</taxon>
        <taxon>50 kb inversion clade</taxon>
        <taxon>dalbergioids sensu lato</taxon>
        <taxon>Dalbergieae</taxon>
        <taxon>Pterocarpus clade</taxon>
        <taxon>Arachis</taxon>
    </lineage>
</organism>
<gene>
    <name evidence="1" type="ORF">Ahy_A02g008914</name>
</gene>
<keyword evidence="2" id="KW-1185">Reference proteome</keyword>
<sequence>MDADGRDVENGIEISSVEQDAEEAILEEMACATRLLGVGLPIVQANILSPSGISKIQKVPALLRQNPNFASFCSPEMMSFGPMHHHRQNGDLQLGQQFKYLWAFRYITQFACSRGRQVEDSKRFLYETVTQHIQLLRDMFSEDVTKGYNDKELAQMLFVDGCALLYFMKNVDDSELVMLKFDQLWCIWKDIILLENQLPAKLLYLLIGDSPVRRDDDSEVPTHILDCIRSYYSYKGSQSREEVKVRFLWCPGICVRIVISSIEKVFPGPFLKIKNKIESLFPKIYWNSYKNIGDLKKAGIQVKVSQTDEWKWLDISFTSNLFRGHLMLPRIVINDLTRYLYHNLIAYEMCPDFRHGFEFYSFFSLMDSFIDDAEDVKELREAGVLENSLGNDEEVAKFFNELGHVLLNKISTTIINMLKSSGKSKSIA</sequence>
<dbReference type="PANTHER" id="PTHR31549">
    <property type="entry name" value="PROTEIN, PUTATIVE (DUF247)-RELATED-RELATED"/>
    <property type="match status" value="1"/>
</dbReference>
<proteinExistence type="predicted"/>
<dbReference type="InterPro" id="IPR004158">
    <property type="entry name" value="DUF247_pln"/>
</dbReference>
<evidence type="ECO:0000313" key="2">
    <source>
        <dbReference type="Proteomes" id="UP000289738"/>
    </source>
</evidence>
<evidence type="ECO:0000313" key="1">
    <source>
        <dbReference type="EMBL" id="RYR74267.1"/>
    </source>
</evidence>